<keyword evidence="2" id="KW-0805">Transcription regulation</keyword>
<dbReference type="Proteomes" id="UP000195514">
    <property type="component" value="Chromosome I"/>
</dbReference>
<feature type="domain" description="Sugar-binding" evidence="5">
    <location>
        <begin position="93"/>
        <end position="347"/>
    </location>
</feature>
<dbReference type="GO" id="GO:0003677">
    <property type="term" value="F:DNA binding"/>
    <property type="evidence" value="ECO:0007669"/>
    <property type="project" value="UniProtKB-KW"/>
</dbReference>
<comment type="similarity">
    <text evidence="1">Belongs to the SorC transcriptional regulatory family.</text>
</comment>
<dbReference type="Gene3D" id="3.40.50.1360">
    <property type="match status" value="1"/>
</dbReference>
<dbReference type="PANTHER" id="PTHR34294">
    <property type="entry name" value="TRANSCRIPTIONAL REGULATOR-RELATED"/>
    <property type="match status" value="1"/>
</dbReference>
<dbReference type="EMBL" id="LT859958">
    <property type="protein sequence ID" value="SMX55282.1"/>
    <property type="molecule type" value="Genomic_DNA"/>
</dbReference>
<evidence type="ECO:0000256" key="3">
    <source>
        <dbReference type="ARBA" id="ARBA00023125"/>
    </source>
</evidence>
<protein>
    <submittedName>
        <fullName evidence="7">Putative Transcriptional regulator LsrR</fullName>
    </submittedName>
</protein>
<sequence length="364" mass="40625">MRIYTRLTWRAASDKIHMIELSNTIVKRSPVSNKSKHRDRTILLARIAEMHYLDGKNQNEIAQEIGMTRSNVSRLLKEAREKNIVKIQVIHPVQENDLLSQELVTRFELIDAHVIQVHQTKQLLHTLGKVAGKELTKYLEPDISLGTTWGTAVSATIDQLEITNRIPNIKVVQLLGAVGSRIQVYDGHGIVRRLEEILDAEGIYINAPYFVESATAAELLLRTPSIKESINACKEVDVALLGVGSLDFSHCSYYLAGYMPEHELLEIQKTGAIGDVSGRFYNINGEKVAQSYQDRLIGIPFEDLLKIPIRIGVAGGREKIDPIIGALRGKLINVLITDSDTAMEVLEKTNHLSINNFKAGDYGI</sequence>
<feature type="domain" description="RNA polymerase sigma-70 region 4" evidence="6">
    <location>
        <begin position="39"/>
        <end position="82"/>
    </location>
</feature>
<dbReference type="GO" id="GO:0003700">
    <property type="term" value="F:DNA-binding transcription factor activity"/>
    <property type="evidence" value="ECO:0007669"/>
    <property type="project" value="InterPro"/>
</dbReference>
<dbReference type="GO" id="GO:0006352">
    <property type="term" value="P:DNA-templated transcription initiation"/>
    <property type="evidence" value="ECO:0007669"/>
    <property type="project" value="InterPro"/>
</dbReference>
<dbReference type="Gene3D" id="1.10.10.10">
    <property type="entry name" value="Winged helix-like DNA-binding domain superfamily/Winged helix DNA-binding domain"/>
    <property type="match status" value="1"/>
</dbReference>
<keyword evidence="3" id="KW-0238">DNA-binding</keyword>
<evidence type="ECO:0000259" key="6">
    <source>
        <dbReference type="Pfam" id="PF04545"/>
    </source>
</evidence>
<dbReference type="GO" id="GO:0030246">
    <property type="term" value="F:carbohydrate binding"/>
    <property type="evidence" value="ECO:0007669"/>
    <property type="project" value="InterPro"/>
</dbReference>
<dbReference type="OrthoDB" id="9792873at2"/>
<organism evidence="7 8">
    <name type="scientific">Candidatus Brevifilum fermentans</name>
    <dbReference type="NCBI Taxonomy" id="1986204"/>
    <lineage>
        <taxon>Bacteria</taxon>
        <taxon>Bacillati</taxon>
        <taxon>Chloroflexota</taxon>
        <taxon>Anaerolineae</taxon>
        <taxon>Anaerolineales</taxon>
        <taxon>Anaerolineaceae</taxon>
        <taxon>Candidatus Brevifilum</taxon>
    </lineage>
</organism>
<proteinExistence type="inferred from homology"/>
<dbReference type="SUPFAM" id="SSF88659">
    <property type="entry name" value="Sigma3 and sigma4 domains of RNA polymerase sigma factors"/>
    <property type="match status" value="1"/>
</dbReference>
<keyword evidence="4" id="KW-0804">Transcription</keyword>
<evidence type="ECO:0000313" key="7">
    <source>
        <dbReference type="EMBL" id="SMX55282.1"/>
    </source>
</evidence>
<evidence type="ECO:0000313" key="8">
    <source>
        <dbReference type="Proteomes" id="UP000195514"/>
    </source>
</evidence>
<evidence type="ECO:0000256" key="4">
    <source>
        <dbReference type="ARBA" id="ARBA00023163"/>
    </source>
</evidence>
<dbReference type="InterPro" id="IPR013324">
    <property type="entry name" value="RNA_pol_sigma_r3/r4-like"/>
</dbReference>
<dbReference type="PANTHER" id="PTHR34294:SF1">
    <property type="entry name" value="TRANSCRIPTIONAL REGULATOR LSRR"/>
    <property type="match status" value="1"/>
</dbReference>
<evidence type="ECO:0000259" key="5">
    <source>
        <dbReference type="Pfam" id="PF04198"/>
    </source>
</evidence>
<reference evidence="8" key="1">
    <citation type="submission" date="2017-05" db="EMBL/GenBank/DDBJ databases">
        <authorList>
            <person name="Kirkegaard R."/>
            <person name="Mcilroy J S."/>
        </authorList>
    </citation>
    <scope>NUCLEOTIDE SEQUENCE [LARGE SCALE GENOMIC DNA]</scope>
</reference>
<dbReference type="InterPro" id="IPR051054">
    <property type="entry name" value="SorC_transcr_regulators"/>
</dbReference>
<evidence type="ECO:0000256" key="1">
    <source>
        <dbReference type="ARBA" id="ARBA00010466"/>
    </source>
</evidence>
<dbReference type="InterPro" id="IPR007324">
    <property type="entry name" value="Sugar-bd_dom_put"/>
</dbReference>
<accession>A0A1Y6K6G2</accession>
<dbReference type="InterPro" id="IPR037171">
    <property type="entry name" value="NagB/RpiA_transferase-like"/>
</dbReference>
<dbReference type="Pfam" id="PF04545">
    <property type="entry name" value="Sigma70_r4"/>
    <property type="match status" value="1"/>
</dbReference>
<dbReference type="InterPro" id="IPR036388">
    <property type="entry name" value="WH-like_DNA-bd_sf"/>
</dbReference>
<dbReference type="KEGG" id="abat:CFX1CAM_2217"/>
<dbReference type="InterPro" id="IPR007630">
    <property type="entry name" value="RNA_pol_sigma70_r4"/>
</dbReference>
<keyword evidence="8" id="KW-1185">Reference proteome</keyword>
<dbReference type="AlphaFoldDB" id="A0A1Y6K6G2"/>
<gene>
    <name evidence="7" type="ORF">CFX1CAM_2217</name>
</gene>
<name>A0A1Y6K6G2_9CHLR</name>
<dbReference type="SUPFAM" id="SSF100950">
    <property type="entry name" value="NagB/RpiA/CoA transferase-like"/>
    <property type="match status" value="1"/>
</dbReference>
<dbReference type="Pfam" id="PF04198">
    <property type="entry name" value="Sugar-bind"/>
    <property type="match status" value="1"/>
</dbReference>
<evidence type="ECO:0000256" key="2">
    <source>
        <dbReference type="ARBA" id="ARBA00023015"/>
    </source>
</evidence>